<gene>
    <name evidence="12" type="ORF">EM848_09615</name>
    <name evidence="11" type="ORF">EMO90_08945</name>
</gene>
<evidence type="ECO:0000256" key="1">
    <source>
        <dbReference type="ARBA" id="ARBA00004429"/>
    </source>
</evidence>
<dbReference type="Proteomes" id="UP000345527">
    <property type="component" value="Unassembled WGS sequence"/>
</dbReference>
<comment type="subcellular location">
    <subcellularLocation>
        <location evidence="1">Cell inner membrane</location>
        <topology evidence="1">Multi-pass membrane protein</topology>
    </subcellularLocation>
</comment>
<protein>
    <recommendedName>
        <fullName evidence="8">Multidrug efflux pump Tap</fullName>
    </recommendedName>
</protein>
<dbReference type="PANTHER" id="PTHR23513:SF9">
    <property type="entry name" value="ENTEROBACTIN EXPORTER ENTS"/>
    <property type="match status" value="1"/>
</dbReference>
<dbReference type="GO" id="GO:0022857">
    <property type="term" value="F:transmembrane transporter activity"/>
    <property type="evidence" value="ECO:0007669"/>
    <property type="project" value="InterPro"/>
</dbReference>
<keyword evidence="14" id="KW-1185">Reference proteome</keyword>
<keyword evidence="4 9" id="KW-0812">Transmembrane</keyword>
<dbReference type="GO" id="GO:0005886">
    <property type="term" value="C:plasma membrane"/>
    <property type="evidence" value="ECO:0007669"/>
    <property type="project" value="UniProtKB-SubCell"/>
</dbReference>
<feature type="transmembrane region" description="Helical" evidence="9">
    <location>
        <begin position="23"/>
        <end position="47"/>
    </location>
</feature>
<feature type="transmembrane region" description="Helical" evidence="9">
    <location>
        <begin position="266"/>
        <end position="287"/>
    </location>
</feature>
<feature type="transmembrane region" description="Helical" evidence="9">
    <location>
        <begin position="110"/>
        <end position="127"/>
    </location>
</feature>
<evidence type="ECO:0000256" key="2">
    <source>
        <dbReference type="ARBA" id="ARBA00022448"/>
    </source>
</evidence>
<proteinExistence type="inferred from homology"/>
<comment type="caution">
    <text evidence="12">The sequence shown here is derived from an EMBL/GenBank/DDBJ whole genome shotgun (WGS) entry which is preliminary data.</text>
</comment>
<feature type="transmembrane region" description="Helical" evidence="9">
    <location>
        <begin position="53"/>
        <end position="76"/>
    </location>
</feature>
<dbReference type="InterPro" id="IPR011701">
    <property type="entry name" value="MFS"/>
</dbReference>
<keyword evidence="3" id="KW-1003">Cell membrane</keyword>
<name>A0A5J5DU63_9BIFI</name>
<dbReference type="RefSeq" id="WP_150354705.1">
    <property type="nucleotide sequence ID" value="NZ_RZNZ01000012.1"/>
</dbReference>
<dbReference type="InterPro" id="IPR020846">
    <property type="entry name" value="MFS_dom"/>
</dbReference>
<dbReference type="SUPFAM" id="SSF103473">
    <property type="entry name" value="MFS general substrate transporter"/>
    <property type="match status" value="1"/>
</dbReference>
<evidence type="ECO:0000259" key="10">
    <source>
        <dbReference type="PROSITE" id="PS50850"/>
    </source>
</evidence>
<evidence type="ECO:0000256" key="9">
    <source>
        <dbReference type="SAM" id="Phobius"/>
    </source>
</evidence>
<comment type="similarity">
    <text evidence="7">Belongs to the major facilitator superfamily. Drug:H(+) antiporter-3 (DHA3) (TC 2.A.1.21) family.</text>
</comment>
<feature type="transmembrane region" description="Helical" evidence="9">
    <location>
        <begin position="83"/>
        <end position="104"/>
    </location>
</feature>
<feature type="domain" description="Major facilitator superfamily (MFS) profile" evidence="10">
    <location>
        <begin position="1"/>
        <end position="409"/>
    </location>
</feature>
<feature type="transmembrane region" description="Helical" evidence="9">
    <location>
        <begin position="381"/>
        <end position="404"/>
    </location>
</feature>
<keyword evidence="6 9" id="KW-0472">Membrane</keyword>
<keyword evidence="5 9" id="KW-1133">Transmembrane helix</keyword>
<organism evidence="12 13">
    <name type="scientific">Bifidobacterium vespertilionis</name>
    <dbReference type="NCBI Taxonomy" id="2562524"/>
    <lineage>
        <taxon>Bacteria</taxon>
        <taxon>Bacillati</taxon>
        <taxon>Actinomycetota</taxon>
        <taxon>Actinomycetes</taxon>
        <taxon>Bifidobacteriales</taxon>
        <taxon>Bifidobacteriaceae</taxon>
        <taxon>Bifidobacterium</taxon>
    </lineage>
</organism>
<dbReference type="EMBL" id="RZOA01000021">
    <property type="protein sequence ID" value="KAA8822178.1"/>
    <property type="molecule type" value="Genomic_DNA"/>
</dbReference>
<evidence type="ECO:0000313" key="12">
    <source>
        <dbReference type="EMBL" id="KAA8822178.1"/>
    </source>
</evidence>
<dbReference type="Gene3D" id="1.20.1250.20">
    <property type="entry name" value="MFS general substrate transporter like domains"/>
    <property type="match status" value="1"/>
</dbReference>
<dbReference type="PANTHER" id="PTHR23513">
    <property type="entry name" value="INTEGRAL MEMBRANE EFFLUX PROTEIN-RELATED"/>
    <property type="match status" value="1"/>
</dbReference>
<feature type="transmembrane region" description="Helical" evidence="9">
    <location>
        <begin position="357"/>
        <end position="375"/>
    </location>
</feature>
<evidence type="ECO:0000256" key="8">
    <source>
        <dbReference type="ARBA" id="ARBA00040914"/>
    </source>
</evidence>
<dbReference type="OrthoDB" id="4965946at2"/>
<evidence type="ECO:0000256" key="6">
    <source>
        <dbReference type="ARBA" id="ARBA00023136"/>
    </source>
</evidence>
<evidence type="ECO:0000256" key="5">
    <source>
        <dbReference type="ARBA" id="ARBA00022989"/>
    </source>
</evidence>
<keyword evidence="2" id="KW-0813">Transport</keyword>
<sequence>MHSEAQPAARTPLWRNAQYRRWFAADTAAAMGMAMKSFAISLVAFSLTQSLALSGWLGTATMIASQGAGIFGGTVVDRHDRRTLIIINALCGMALWGLAFALLALNLLNFAAFAVITVVASTINGLLQGATNAMLRSIIPTEQYPKAQSLNQGRDSVISLAGSPLGGVLYTFAPWLPFAVSSLMYALSGASATRLADTGNGDHGDNGEPPAAHGSFLADFAAGWRWTLRRRTLLTLTAIASLVNLGINGIFATVNLHLVGTHVDAVRIGLVEMAMGAGTLLGALIAAKVADRMPLGTGMVVVSTVALATLAPMLFSDGYAVVLVCALLVSVPIPVVNSLIMGFVFAKVPSDMQGRAGSALGLLCMLPALFCSAIAGSLLPLVGFGATIGLFLAVLAVNVAIVLAKPTVRSLPAADRWDEVTL</sequence>
<accession>A0A5J5DU63</accession>
<dbReference type="AlphaFoldDB" id="A0A5J5DU63"/>
<dbReference type="PROSITE" id="PS50850">
    <property type="entry name" value="MFS"/>
    <property type="match status" value="1"/>
</dbReference>
<dbReference type="CDD" id="cd06173">
    <property type="entry name" value="MFS_MefA_like"/>
    <property type="match status" value="1"/>
</dbReference>
<dbReference type="Pfam" id="PF07690">
    <property type="entry name" value="MFS_1"/>
    <property type="match status" value="1"/>
</dbReference>
<feature type="transmembrane region" description="Helical" evidence="9">
    <location>
        <begin position="294"/>
        <end position="315"/>
    </location>
</feature>
<evidence type="ECO:0000313" key="11">
    <source>
        <dbReference type="EMBL" id="KAA8819060.1"/>
    </source>
</evidence>
<evidence type="ECO:0000313" key="13">
    <source>
        <dbReference type="Proteomes" id="UP000345527"/>
    </source>
</evidence>
<feature type="transmembrane region" description="Helical" evidence="9">
    <location>
        <begin position="233"/>
        <end position="254"/>
    </location>
</feature>
<reference evidence="13 14" key="1">
    <citation type="journal article" date="2019" name="Syst. Appl. Microbiol.">
        <title>Characterization of Bifidobacterium species in feaces of the Egyptian fruit bat: Description of B. vespertilionis sp. nov. and B. rousetti sp. nov.</title>
        <authorList>
            <person name="Modesto M."/>
            <person name="Satti M."/>
            <person name="Watanabe K."/>
            <person name="Puglisi E."/>
            <person name="Morelli L."/>
            <person name="Huang C.-H."/>
            <person name="Liou J.-S."/>
            <person name="Miyashita M."/>
            <person name="Tamura T."/>
            <person name="Saito S."/>
            <person name="Mori K."/>
            <person name="Huang L."/>
            <person name="Sciavilla P."/>
            <person name="Sandri C."/>
            <person name="Spiezio C."/>
            <person name="Vitali F."/>
            <person name="Cavalieri D."/>
            <person name="Perpetuini G."/>
            <person name="Tofalo R."/>
            <person name="Bonetti A."/>
            <person name="Arita M."/>
            <person name="Mattarelli P."/>
        </authorList>
    </citation>
    <scope>NUCLEOTIDE SEQUENCE [LARGE SCALE GENOMIC DNA]</scope>
    <source>
        <strain evidence="11 14">RST16</strain>
        <strain evidence="12 13">RST8</strain>
    </source>
</reference>
<evidence type="ECO:0000256" key="7">
    <source>
        <dbReference type="ARBA" id="ARBA00038075"/>
    </source>
</evidence>
<evidence type="ECO:0000256" key="4">
    <source>
        <dbReference type="ARBA" id="ARBA00022692"/>
    </source>
</evidence>
<feature type="transmembrane region" description="Helical" evidence="9">
    <location>
        <begin position="321"/>
        <end position="345"/>
    </location>
</feature>
<evidence type="ECO:0000313" key="14">
    <source>
        <dbReference type="Proteomes" id="UP000374630"/>
    </source>
</evidence>
<dbReference type="Proteomes" id="UP000374630">
    <property type="component" value="Unassembled WGS sequence"/>
</dbReference>
<evidence type="ECO:0000256" key="3">
    <source>
        <dbReference type="ARBA" id="ARBA00022475"/>
    </source>
</evidence>
<dbReference type="EMBL" id="RZNZ01000012">
    <property type="protein sequence ID" value="KAA8819060.1"/>
    <property type="molecule type" value="Genomic_DNA"/>
</dbReference>
<dbReference type="InterPro" id="IPR036259">
    <property type="entry name" value="MFS_trans_sf"/>
</dbReference>